<dbReference type="AlphaFoldDB" id="A0ABD5RVK8"/>
<keyword evidence="1" id="KW-1133">Transmembrane helix</keyword>
<name>A0ABD5RVK8_9EURY</name>
<evidence type="ECO:0000313" key="2">
    <source>
        <dbReference type="EMBL" id="MFC6722988.1"/>
    </source>
</evidence>
<dbReference type="EMBL" id="JBHSWU010000002">
    <property type="protein sequence ID" value="MFC6722988.1"/>
    <property type="molecule type" value="Genomic_DNA"/>
</dbReference>
<evidence type="ECO:0000256" key="1">
    <source>
        <dbReference type="SAM" id="Phobius"/>
    </source>
</evidence>
<proteinExistence type="predicted"/>
<dbReference type="Proteomes" id="UP001596328">
    <property type="component" value="Unassembled WGS sequence"/>
</dbReference>
<feature type="transmembrane region" description="Helical" evidence="1">
    <location>
        <begin position="6"/>
        <end position="24"/>
    </location>
</feature>
<comment type="caution">
    <text evidence="2">The sequence shown here is derived from an EMBL/GenBank/DDBJ whole genome shotgun (WGS) entry which is preliminary data.</text>
</comment>
<feature type="transmembrane region" description="Helical" evidence="1">
    <location>
        <begin position="125"/>
        <end position="148"/>
    </location>
</feature>
<accession>A0ABD5RVK8</accession>
<sequence length="481" mass="53405">MVSRRLVRIGIVFASGLIILLRTFTSSLAYLADEPIIGVVLTLIAASESAGTFIAKLIEWILYTYILYETTPKLYPAKINAITSKPGFRALTTLSTVWLAIALSKLSELLSQSIGLPGMLASLKLTLAVPTILALAYFGFVVYGWVIADSDFELYMFFSDIRAPAFPFANEKFRTEDPDNDAIRTAITTAFLTWSVIWVMLAVLITALGNLYPIGVIAILVGLFIERATDSAAQDDRRDHTPENPFDIESRLLSTIEWLSHPKGTVSYTIIIAGVLTAMSHILEFHELAGDAYLIPPYSEVYQIVPPIGLIRVTYLVAGVYGLYYWIIEAQRLEYFLAEWNKYRANSTGEISSLRLLVMSSQTEGKGEILTRPPGLLVPIPVLFACLRGYVQMEYFPLPIDLYLLLWVIVVGVVGWTVFQAQSASPQEPVSEQVAIPIAILMSLLGWGMVSSYPNAVTATLACVLVLFYFCPELFERFSRT</sequence>
<gene>
    <name evidence="2" type="ORF">ACFQE1_00970</name>
</gene>
<evidence type="ECO:0000313" key="3">
    <source>
        <dbReference type="Proteomes" id="UP001596328"/>
    </source>
</evidence>
<keyword evidence="1" id="KW-0812">Transmembrane</keyword>
<feature type="transmembrane region" description="Helical" evidence="1">
    <location>
        <begin position="265"/>
        <end position="283"/>
    </location>
</feature>
<feature type="transmembrane region" description="Helical" evidence="1">
    <location>
        <begin position="36"/>
        <end position="66"/>
    </location>
</feature>
<feature type="transmembrane region" description="Helical" evidence="1">
    <location>
        <begin position="402"/>
        <end position="421"/>
    </location>
</feature>
<feature type="transmembrane region" description="Helical" evidence="1">
    <location>
        <begin position="456"/>
        <end position="475"/>
    </location>
</feature>
<feature type="transmembrane region" description="Helical" evidence="1">
    <location>
        <begin position="197"/>
        <end position="225"/>
    </location>
</feature>
<organism evidence="2 3">
    <name type="scientific">Halobium palmae</name>
    <dbReference type="NCBI Taxonomy" id="1776492"/>
    <lineage>
        <taxon>Archaea</taxon>
        <taxon>Methanobacteriati</taxon>
        <taxon>Methanobacteriota</taxon>
        <taxon>Stenosarchaea group</taxon>
        <taxon>Halobacteria</taxon>
        <taxon>Halobacteriales</taxon>
        <taxon>Haloferacaceae</taxon>
        <taxon>Halobium</taxon>
    </lineage>
</organism>
<keyword evidence="3" id="KW-1185">Reference proteome</keyword>
<feature type="transmembrane region" description="Helical" evidence="1">
    <location>
        <begin position="303"/>
        <end position="327"/>
    </location>
</feature>
<protein>
    <submittedName>
        <fullName evidence="2">Uncharacterized protein</fullName>
    </submittedName>
</protein>
<keyword evidence="1" id="KW-0472">Membrane</keyword>
<reference evidence="2 3" key="1">
    <citation type="journal article" date="2019" name="Int. J. Syst. Evol. Microbiol.">
        <title>The Global Catalogue of Microorganisms (GCM) 10K type strain sequencing project: providing services to taxonomists for standard genome sequencing and annotation.</title>
        <authorList>
            <consortium name="The Broad Institute Genomics Platform"/>
            <consortium name="The Broad Institute Genome Sequencing Center for Infectious Disease"/>
            <person name="Wu L."/>
            <person name="Ma J."/>
        </authorList>
    </citation>
    <scope>NUCLEOTIDE SEQUENCE [LARGE SCALE GENOMIC DNA]</scope>
    <source>
        <strain evidence="2 3">NBRC 111368</strain>
    </source>
</reference>